<feature type="compositionally biased region" description="Basic and acidic residues" evidence="1">
    <location>
        <begin position="51"/>
        <end position="60"/>
    </location>
</feature>
<evidence type="ECO:0008006" key="4">
    <source>
        <dbReference type="Google" id="ProtNLM"/>
    </source>
</evidence>
<feature type="region of interest" description="Disordered" evidence="1">
    <location>
        <begin position="1"/>
        <end position="60"/>
    </location>
</feature>
<keyword evidence="3" id="KW-1185">Reference proteome</keyword>
<name>A0AAV7IGY4_COTGL</name>
<evidence type="ECO:0000313" key="3">
    <source>
        <dbReference type="Proteomes" id="UP000826195"/>
    </source>
</evidence>
<feature type="compositionally biased region" description="Polar residues" evidence="1">
    <location>
        <begin position="430"/>
        <end position="439"/>
    </location>
</feature>
<feature type="region of interest" description="Disordered" evidence="1">
    <location>
        <begin position="428"/>
        <end position="450"/>
    </location>
</feature>
<comment type="caution">
    <text evidence="2">The sequence shown here is derived from an EMBL/GenBank/DDBJ whole genome shotgun (WGS) entry which is preliminary data.</text>
</comment>
<dbReference type="Proteomes" id="UP000826195">
    <property type="component" value="Unassembled WGS sequence"/>
</dbReference>
<reference evidence="2 3" key="1">
    <citation type="journal article" date="2021" name="J. Hered.">
        <title>A chromosome-level genome assembly of the parasitoid wasp, Cotesia glomerata (Hymenoptera: Braconidae).</title>
        <authorList>
            <person name="Pinto B.J."/>
            <person name="Weis J.J."/>
            <person name="Gamble T."/>
            <person name="Ode P.J."/>
            <person name="Paul R."/>
            <person name="Zaspel J.M."/>
        </authorList>
    </citation>
    <scope>NUCLEOTIDE SEQUENCE [LARGE SCALE GENOMIC DNA]</scope>
    <source>
        <strain evidence="2">CgM1</strain>
    </source>
</reference>
<gene>
    <name evidence="2" type="ORF">KQX54_012410</name>
</gene>
<accession>A0AAV7IGY4</accession>
<evidence type="ECO:0000313" key="2">
    <source>
        <dbReference type="EMBL" id="KAH0552559.1"/>
    </source>
</evidence>
<dbReference type="AlphaFoldDB" id="A0AAV7IGY4"/>
<sequence length="450" mass="51054">MSSDDDAVQDQDPPQDRNPANNEDPVIPTTRPPATLPGCVITPPPSSSRQDTSRTEPDPLVLERRRLTAERLPIQAEVTDLERQVRELSAREQSMRTIDQTGSMIRSINEADERVYALNSLQVSEMLVTLNANPLGSSDVLRDRLLRALKRNIDPETVWTLEDQPITRFSDEITDKGVHNLFILPPRCGEAATTTMTTTTTITTMATGLLTVKTTPTSTGGYRRNHDPICLLACHRGAGDQSRAHEPPEVQCRYSFAYWRRSLPARYVRTRLQVELKVLWTKLEPFLRRLEECQVTCGLNDADVLAVMPLVFTGAAKPWWTHMKGAIESYDVLCQALRERFGEPDIECRLLGKVVNRTQGPLEAGLDYLDSLLAVWALVGEPLPVRLQLNFTYNNLRSEYHVMIHREDFSTFGELYRLVRDYDRPRRQMQPCTPVTPNESVMPELAYQPD</sequence>
<proteinExistence type="predicted"/>
<dbReference type="EMBL" id="JAHXZJ010001492">
    <property type="protein sequence ID" value="KAH0552559.1"/>
    <property type="molecule type" value="Genomic_DNA"/>
</dbReference>
<organism evidence="2 3">
    <name type="scientific">Cotesia glomerata</name>
    <name type="common">Lepidopteran parasitic wasp</name>
    <name type="synonym">Apanteles glomeratus</name>
    <dbReference type="NCBI Taxonomy" id="32391"/>
    <lineage>
        <taxon>Eukaryota</taxon>
        <taxon>Metazoa</taxon>
        <taxon>Ecdysozoa</taxon>
        <taxon>Arthropoda</taxon>
        <taxon>Hexapoda</taxon>
        <taxon>Insecta</taxon>
        <taxon>Pterygota</taxon>
        <taxon>Neoptera</taxon>
        <taxon>Endopterygota</taxon>
        <taxon>Hymenoptera</taxon>
        <taxon>Apocrita</taxon>
        <taxon>Ichneumonoidea</taxon>
        <taxon>Braconidae</taxon>
        <taxon>Microgastrinae</taxon>
        <taxon>Cotesia</taxon>
    </lineage>
</organism>
<protein>
    <recommendedName>
        <fullName evidence="4">Retrotransposon gag domain-containing protein</fullName>
    </recommendedName>
</protein>
<evidence type="ECO:0000256" key="1">
    <source>
        <dbReference type="SAM" id="MobiDB-lite"/>
    </source>
</evidence>